<evidence type="ECO:0000313" key="10">
    <source>
        <dbReference type="Proteomes" id="UP000248544"/>
    </source>
</evidence>
<feature type="region of interest" description="Disordered" evidence="7">
    <location>
        <begin position="1"/>
        <end position="23"/>
    </location>
</feature>
<dbReference type="Pfam" id="PF25045">
    <property type="entry name" value="vWA_Ro60"/>
    <property type="match status" value="1"/>
</dbReference>
<dbReference type="GO" id="GO:0003723">
    <property type="term" value="F:RNA binding"/>
    <property type="evidence" value="ECO:0007669"/>
    <property type="project" value="UniProtKB-KW"/>
</dbReference>
<dbReference type="PANTHER" id="PTHR14202">
    <property type="entry name" value="60 KDA RIBONUCLEOPROTEIN SSA/RO"/>
    <property type="match status" value="1"/>
</dbReference>
<keyword evidence="3" id="KW-0963">Cytoplasm</keyword>
<evidence type="ECO:0000256" key="6">
    <source>
        <dbReference type="ARBA" id="ARBA00023274"/>
    </source>
</evidence>
<evidence type="ECO:0000256" key="4">
    <source>
        <dbReference type="ARBA" id="ARBA00022723"/>
    </source>
</evidence>
<dbReference type="Proteomes" id="UP000248544">
    <property type="component" value="Unassembled WGS sequence"/>
</dbReference>
<organism evidence="9 10">
    <name type="scientific">Spongiactinospora gelatinilytica</name>
    <dbReference type="NCBI Taxonomy" id="2666298"/>
    <lineage>
        <taxon>Bacteria</taxon>
        <taxon>Bacillati</taxon>
        <taxon>Actinomycetota</taxon>
        <taxon>Actinomycetes</taxon>
        <taxon>Streptosporangiales</taxon>
        <taxon>Streptosporangiaceae</taxon>
        <taxon>Spongiactinospora</taxon>
    </lineage>
</organism>
<dbReference type="AlphaFoldDB" id="A0A2W2HUU0"/>
<comment type="similarity">
    <text evidence="2">Belongs to the Ro 60 kDa family.</text>
</comment>
<reference evidence="9 10" key="1">
    <citation type="submission" date="2018-01" db="EMBL/GenBank/DDBJ databases">
        <title>Draft genome sequence of Sphaerisporangium sp. 7K107.</title>
        <authorList>
            <person name="Sahin N."/>
            <person name="Saygin H."/>
            <person name="Ay H."/>
        </authorList>
    </citation>
    <scope>NUCLEOTIDE SEQUENCE [LARGE SCALE GENOMIC DNA]</scope>
    <source>
        <strain evidence="9 10">7K107</strain>
    </source>
</reference>
<dbReference type="SUPFAM" id="SSF53300">
    <property type="entry name" value="vWA-like"/>
    <property type="match status" value="1"/>
</dbReference>
<dbReference type="Pfam" id="PF05731">
    <property type="entry name" value="TROVE"/>
    <property type="match status" value="1"/>
</dbReference>
<keyword evidence="4" id="KW-0479">Metal-binding</keyword>
<dbReference type="InterPro" id="IPR040322">
    <property type="entry name" value="TROVE2"/>
</dbReference>
<evidence type="ECO:0000256" key="5">
    <source>
        <dbReference type="ARBA" id="ARBA00022884"/>
    </source>
</evidence>
<sequence>MPVGVSARAAPWGSPWGHGRAARRTNARAPVLASAGPPPSALPLFLFRRDHHAAGRIPLGGSMNARRDPLARIGSVATPQNRPLPGRADQVQNAAGGYVWKKDIWRKLTDFLILGTVGGTYYVGEDDLTAANADVVFEAIRLDGSRVVALITEVSTARPARAPKPYPALFALAACHALGDEATKYAARRALSRVARTTNHLSAWWGYRKSLHGKATASGTAPVGGASLRRALASWFLADTPDRIAFKAAKAMQRKTPQGEGFALRDALRIAHISPALGAGVRERLDDVARRTMLGWIAGTVADDVAREVLPSVDAYLTAKAVTTAEQAVAVVIERGVPWEFLPDAMLREPKVWDALIDTVGMTALIRNLARMTRIGTLAPMKGATGRVVARLTDRDAVVAARIHPMDAWLALRVYGSGRSQPSLQAAEQTWRPVPAVQDALEETFDAAFGAVEPTGRRLLIAVDSSGSMSWGSVMSDAKKGAGGRRQACGSPLGTPYEVGCAMAVILARIERGNVHVIDVDTRVHESKITARTNLREIGQWSPSGGGTDLSLPFVWATEQRMEVDGIVVFTDNETWAGRQHASQAMEGYRRTVAPGARVIVASMTAAGYTIGDPADPGVLNIAGIDASLPMLVNGFIRR</sequence>
<dbReference type="EMBL" id="POUA01000153">
    <property type="protein sequence ID" value="PZG42464.1"/>
    <property type="molecule type" value="Genomic_DNA"/>
</dbReference>
<keyword evidence="5" id="KW-0694">RNA-binding</keyword>
<dbReference type="Gene3D" id="3.40.50.410">
    <property type="entry name" value="von Willebrand factor, type A domain"/>
    <property type="match status" value="2"/>
</dbReference>
<dbReference type="InterPro" id="IPR008858">
    <property type="entry name" value="TROVE_dom"/>
</dbReference>
<accession>A0A2W2HUU0</accession>
<dbReference type="InterPro" id="IPR036465">
    <property type="entry name" value="vWFA_dom_sf"/>
</dbReference>
<dbReference type="GO" id="GO:0046872">
    <property type="term" value="F:metal ion binding"/>
    <property type="evidence" value="ECO:0007669"/>
    <property type="project" value="UniProtKB-KW"/>
</dbReference>
<proteinExistence type="inferred from homology"/>
<keyword evidence="10" id="KW-1185">Reference proteome</keyword>
<comment type="subcellular location">
    <subcellularLocation>
        <location evidence="1">Cytoplasm</location>
    </subcellularLocation>
</comment>
<dbReference type="GO" id="GO:0005737">
    <property type="term" value="C:cytoplasm"/>
    <property type="evidence" value="ECO:0007669"/>
    <property type="project" value="UniProtKB-SubCell"/>
</dbReference>
<dbReference type="PROSITE" id="PS50988">
    <property type="entry name" value="TROVE"/>
    <property type="match status" value="1"/>
</dbReference>
<dbReference type="GO" id="GO:1990904">
    <property type="term" value="C:ribonucleoprotein complex"/>
    <property type="evidence" value="ECO:0007669"/>
    <property type="project" value="UniProtKB-KW"/>
</dbReference>
<dbReference type="SUPFAM" id="SSF140864">
    <property type="entry name" value="TROVE domain-like"/>
    <property type="match status" value="1"/>
</dbReference>
<evidence type="ECO:0000313" key="9">
    <source>
        <dbReference type="EMBL" id="PZG42464.1"/>
    </source>
</evidence>
<evidence type="ECO:0000256" key="2">
    <source>
        <dbReference type="ARBA" id="ARBA00007814"/>
    </source>
</evidence>
<evidence type="ECO:0000259" key="8">
    <source>
        <dbReference type="PROSITE" id="PS50988"/>
    </source>
</evidence>
<gene>
    <name evidence="9" type="ORF">C1I98_19760</name>
</gene>
<keyword evidence="6" id="KW-0687">Ribonucleoprotein</keyword>
<evidence type="ECO:0000256" key="1">
    <source>
        <dbReference type="ARBA" id="ARBA00004496"/>
    </source>
</evidence>
<name>A0A2W2HUU0_9ACTN</name>
<dbReference type="InterPro" id="IPR037214">
    <property type="entry name" value="TROVE_dom_sf"/>
</dbReference>
<comment type="caution">
    <text evidence="9">The sequence shown here is derived from an EMBL/GenBank/DDBJ whole genome shotgun (WGS) entry which is preliminary data.</text>
</comment>
<evidence type="ECO:0000256" key="7">
    <source>
        <dbReference type="SAM" id="MobiDB-lite"/>
    </source>
</evidence>
<dbReference type="InterPro" id="IPR056800">
    <property type="entry name" value="vWA_Ro60"/>
</dbReference>
<evidence type="ECO:0000256" key="3">
    <source>
        <dbReference type="ARBA" id="ARBA00022490"/>
    </source>
</evidence>
<feature type="domain" description="TROVE" evidence="8">
    <location>
        <begin position="91"/>
        <end position="457"/>
    </location>
</feature>
<protein>
    <recommendedName>
        <fullName evidence="8">TROVE domain-containing protein</fullName>
    </recommendedName>
</protein>
<dbReference type="PANTHER" id="PTHR14202:SF0">
    <property type="entry name" value="RNA-BINDING PROTEIN RO60"/>
    <property type="match status" value="1"/>
</dbReference>